<dbReference type="Proteomes" id="UP001597264">
    <property type="component" value="Unassembled WGS sequence"/>
</dbReference>
<dbReference type="EMBL" id="JBHTLR010000034">
    <property type="protein sequence ID" value="MFD1218394.1"/>
    <property type="molecule type" value="Genomic_DNA"/>
</dbReference>
<reference evidence="2" key="1">
    <citation type="journal article" date="2019" name="Int. J. Syst. Evol. Microbiol.">
        <title>The Global Catalogue of Microorganisms (GCM) 10K type strain sequencing project: providing services to taxonomists for standard genome sequencing and annotation.</title>
        <authorList>
            <consortium name="The Broad Institute Genomics Platform"/>
            <consortium name="The Broad Institute Genome Sequencing Center for Infectious Disease"/>
            <person name="Wu L."/>
            <person name="Ma J."/>
        </authorList>
    </citation>
    <scope>NUCLEOTIDE SEQUENCE [LARGE SCALE GENOMIC DNA]</scope>
    <source>
        <strain evidence="2">CCUG 54356</strain>
    </source>
</reference>
<organism evidence="1 2">
    <name type="scientific">Microbulbifer celer</name>
    <dbReference type="NCBI Taxonomy" id="435905"/>
    <lineage>
        <taxon>Bacteria</taxon>
        <taxon>Pseudomonadati</taxon>
        <taxon>Pseudomonadota</taxon>
        <taxon>Gammaproteobacteria</taxon>
        <taxon>Cellvibrionales</taxon>
        <taxon>Microbulbiferaceae</taxon>
        <taxon>Microbulbifer</taxon>
    </lineage>
</organism>
<name>A0ABW3UDL0_9GAMM</name>
<sequence>MSKQSNDTPSNPAPTTLSGLIAAANFRLRWFDLGRRVREIHTETAEQFEAGETPWPHPYLRHAWCGLLLWPKADTDGAPVAWFLRLPLDEQGKLLLPVRDRFLRQLDDALKPIAGATDQQNSDPAARLQRALDDSGLTYTPPDERRAVFHAKAAQRLKHPPSSHWPAAQKFAEQPDHTAWQHLALQGIADLAVRWQEVKPTLVKHTGEYPAPFLISLCQCLEGEPVDGTLTRALIRRADTVLTNIDAAPGDRESLAPADLALLTAIVRGISHSTEAHLRQDFLLKLLESPAAANGEVLAAIGSRCCDDLLIPELAELWLQNLSESQPQQTFNLLLTDLLFLPQLRNVLLETLRNPERSEAIARAFGEFLQPSGQ</sequence>
<protein>
    <submittedName>
        <fullName evidence="1">DUF3549 family protein</fullName>
    </submittedName>
</protein>
<accession>A0ABW3UDL0</accession>
<comment type="caution">
    <text evidence="1">The sequence shown here is derived from an EMBL/GenBank/DDBJ whole genome shotgun (WGS) entry which is preliminary data.</text>
</comment>
<keyword evidence="2" id="KW-1185">Reference proteome</keyword>
<dbReference type="Pfam" id="PF12069">
    <property type="entry name" value="DUF3549"/>
    <property type="match status" value="1"/>
</dbReference>
<evidence type="ECO:0000313" key="2">
    <source>
        <dbReference type="Proteomes" id="UP001597264"/>
    </source>
</evidence>
<proteinExistence type="predicted"/>
<gene>
    <name evidence="1" type="ORF">ACFQ2X_17470</name>
</gene>
<dbReference type="RefSeq" id="WP_230435077.1">
    <property type="nucleotide sequence ID" value="NZ_CP087715.1"/>
</dbReference>
<dbReference type="InterPro" id="IPR021936">
    <property type="entry name" value="DUF3549"/>
</dbReference>
<evidence type="ECO:0000313" key="1">
    <source>
        <dbReference type="EMBL" id="MFD1218394.1"/>
    </source>
</evidence>